<evidence type="ECO:0000256" key="1">
    <source>
        <dbReference type="SAM" id="MobiDB-lite"/>
    </source>
</evidence>
<keyword evidence="2" id="KW-0812">Transmembrane</keyword>
<proteinExistence type="predicted"/>
<dbReference type="AlphaFoldDB" id="A0A1L7RT37"/>
<sequence length="327" mass="34212">MSNPVSPEPQNGIPSDSNAQSGAPAGSDPASSAQAGVPQSPAYQSAQVPQQAYAAPQQSAAPPSAQPGFQQQAQAQFQNLLAKPSPHFPTNVRNILGGLSAATVVVTLLAMFTPFVSISVWGYSNSMSLAGSRDGAFFWILLIGTIAATVLVFLQDKVAKGVMWVIPSVAIVGALMGFGEALGNNEVFDYGASRGFGYFMVLIDALLFIAIAIYSIMSLVKKEPAAASAFPAYGGPQQFPQAHQAQQGYPAPQQWQANQAQPPAGPQPYAAPQQQFPQAHQAQQGYPAPQQPQVPTPQPQAPQDYSASQQPQQSAGPQNPDSGQSQA</sequence>
<feature type="compositionally biased region" description="Pro residues" evidence="1">
    <location>
        <begin position="289"/>
        <end position="300"/>
    </location>
</feature>
<feature type="transmembrane region" description="Helical" evidence="2">
    <location>
        <begin position="198"/>
        <end position="220"/>
    </location>
</feature>
<protein>
    <recommendedName>
        <fullName evidence="4">Large tegument protein</fullName>
    </recommendedName>
</protein>
<feature type="transmembrane region" description="Helical" evidence="2">
    <location>
        <begin position="95"/>
        <end position="116"/>
    </location>
</feature>
<feature type="compositionally biased region" description="Low complexity" evidence="1">
    <location>
        <begin position="19"/>
        <end position="69"/>
    </location>
</feature>
<evidence type="ECO:0008006" key="4">
    <source>
        <dbReference type="Google" id="ProtNLM"/>
    </source>
</evidence>
<feature type="compositionally biased region" description="Low complexity" evidence="1">
    <location>
        <begin position="239"/>
        <end position="288"/>
    </location>
</feature>
<organism evidence="3">
    <name type="scientific">Actinomyces succiniciruminis</name>
    <dbReference type="NCBI Taxonomy" id="1522002"/>
    <lineage>
        <taxon>Bacteria</taxon>
        <taxon>Bacillati</taxon>
        <taxon>Actinomycetota</taxon>
        <taxon>Actinomycetes</taxon>
        <taxon>Actinomycetales</taxon>
        <taxon>Actinomycetaceae</taxon>
        <taxon>Actinomyces</taxon>
    </lineage>
</organism>
<dbReference type="RefSeq" id="WP_139240837.1">
    <property type="nucleotide sequence ID" value="NZ_LK995542.1"/>
</dbReference>
<evidence type="ECO:0000256" key="2">
    <source>
        <dbReference type="SAM" id="Phobius"/>
    </source>
</evidence>
<feature type="compositionally biased region" description="Low complexity" evidence="1">
    <location>
        <begin position="301"/>
        <end position="320"/>
    </location>
</feature>
<dbReference type="EMBL" id="LK995542">
    <property type="protein sequence ID" value="CED92604.1"/>
    <property type="molecule type" value="Genomic_DNA"/>
</dbReference>
<gene>
    <name evidence="3" type="ORF">AAM4_2772</name>
</gene>
<feature type="compositionally biased region" description="Polar residues" evidence="1">
    <location>
        <begin position="1"/>
        <end position="18"/>
    </location>
</feature>
<feature type="region of interest" description="Disordered" evidence="1">
    <location>
        <begin position="1"/>
        <end position="69"/>
    </location>
</feature>
<accession>A0A1L7RT37</accession>
<evidence type="ECO:0000313" key="3">
    <source>
        <dbReference type="EMBL" id="CED92604.1"/>
    </source>
</evidence>
<keyword evidence="2" id="KW-1133">Transmembrane helix</keyword>
<feature type="transmembrane region" description="Helical" evidence="2">
    <location>
        <begin position="161"/>
        <end position="178"/>
    </location>
</feature>
<keyword evidence="2" id="KW-0472">Membrane</keyword>
<name>A0A1L7RT37_9ACTO</name>
<reference evidence="3" key="1">
    <citation type="submission" date="2014-07" db="EMBL/GenBank/DDBJ databases">
        <authorList>
            <person name="Zhang J.E."/>
            <person name="Yang H."/>
            <person name="Guo J."/>
            <person name="Deng Z."/>
            <person name="Luo H."/>
            <person name="Luo M."/>
            <person name="Zhao B."/>
        </authorList>
    </citation>
    <scope>NUCLEOTIDE SEQUENCE</scope>
    <source>
        <strain evidence="3">AM4</strain>
    </source>
</reference>
<feature type="region of interest" description="Disordered" evidence="1">
    <location>
        <begin position="239"/>
        <end position="327"/>
    </location>
</feature>
<feature type="transmembrane region" description="Helical" evidence="2">
    <location>
        <begin position="136"/>
        <end position="154"/>
    </location>
</feature>